<feature type="compositionally biased region" description="Basic and acidic residues" evidence="11">
    <location>
        <begin position="54"/>
        <end position="70"/>
    </location>
</feature>
<dbReference type="GO" id="GO:0003924">
    <property type="term" value="F:GTPase activity"/>
    <property type="evidence" value="ECO:0007669"/>
    <property type="project" value="TreeGrafter"/>
</dbReference>
<dbReference type="InterPro" id="IPR027417">
    <property type="entry name" value="P-loop_NTPase"/>
</dbReference>
<comment type="catalytic activity">
    <reaction evidence="9">
        <text>GTP + H2O = GDP + phosphate + H(+)</text>
        <dbReference type="Rhea" id="RHEA:19669"/>
        <dbReference type="ChEBI" id="CHEBI:15377"/>
        <dbReference type="ChEBI" id="CHEBI:15378"/>
        <dbReference type="ChEBI" id="CHEBI:37565"/>
        <dbReference type="ChEBI" id="CHEBI:43474"/>
        <dbReference type="ChEBI" id="CHEBI:58189"/>
    </reaction>
    <physiologicalReaction direction="left-to-right" evidence="9">
        <dbReference type="Rhea" id="RHEA:19670"/>
    </physiologicalReaction>
</comment>
<feature type="compositionally biased region" description="Polar residues" evidence="11">
    <location>
        <begin position="459"/>
        <end position="470"/>
    </location>
</feature>
<feature type="region of interest" description="Disordered" evidence="11">
    <location>
        <begin position="1"/>
        <end position="107"/>
    </location>
</feature>
<feature type="compositionally biased region" description="Polar residues" evidence="11">
    <location>
        <begin position="1"/>
        <end position="12"/>
    </location>
</feature>
<dbReference type="GO" id="GO:0000462">
    <property type="term" value="P:maturation of SSU-rRNA from tricistronic rRNA transcript (SSU-rRNA, 5.8S rRNA, LSU-rRNA)"/>
    <property type="evidence" value="ECO:0007669"/>
    <property type="project" value="TreeGrafter"/>
</dbReference>
<dbReference type="GO" id="GO:0005524">
    <property type="term" value="F:ATP binding"/>
    <property type="evidence" value="ECO:0007669"/>
    <property type="project" value="UniProtKB-KW"/>
</dbReference>
<dbReference type="CDD" id="cd01882">
    <property type="entry name" value="BMS1"/>
    <property type="match status" value="1"/>
</dbReference>
<dbReference type="SMART" id="SM00382">
    <property type="entry name" value="AAA"/>
    <property type="match status" value="1"/>
</dbReference>
<feature type="region of interest" description="Disordered" evidence="11">
    <location>
        <begin position="1095"/>
        <end position="1114"/>
    </location>
</feature>
<dbReference type="InterPro" id="IPR039761">
    <property type="entry name" value="Bms1/Tsr1"/>
</dbReference>
<evidence type="ECO:0000256" key="10">
    <source>
        <dbReference type="ARBA" id="ARBA00061391"/>
    </source>
</evidence>
<dbReference type="PANTHER" id="PTHR12858:SF2">
    <property type="entry name" value="RIBOSOME BIOGENESIS PROTEIN BMS1 HOMOLOG"/>
    <property type="match status" value="1"/>
</dbReference>
<comment type="subcellular location">
    <subcellularLocation>
        <location evidence="1">Nucleus</location>
        <location evidence="1">Nucleolus</location>
    </subcellularLocation>
</comment>
<dbReference type="SMART" id="SM00785">
    <property type="entry name" value="AARP2CN"/>
    <property type="match status" value="1"/>
</dbReference>
<dbReference type="AlphaFoldDB" id="A0A0L6UEB0"/>
<dbReference type="Pfam" id="PF08142">
    <property type="entry name" value="AARP2CN"/>
    <property type="match status" value="1"/>
</dbReference>
<evidence type="ECO:0000256" key="2">
    <source>
        <dbReference type="ARBA" id="ARBA00022517"/>
    </source>
</evidence>
<dbReference type="PROSITE" id="PS51714">
    <property type="entry name" value="G_BMS1"/>
    <property type="match status" value="1"/>
</dbReference>
<proteinExistence type="inferred from homology"/>
<feature type="compositionally biased region" description="Basic and acidic residues" evidence="11">
    <location>
        <begin position="581"/>
        <end position="591"/>
    </location>
</feature>
<reference evidence="13 14" key="1">
    <citation type="submission" date="2015-08" db="EMBL/GenBank/DDBJ databases">
        <title>Next Generation Sequencing and Analysis of the Genome of Puccinia sorghi L Schw, the Causal Agent of Maize Common Rust.</title>
        <authorList>
            <person name="Rochi L."/>
            <person name="Burguener G."/>
            <person name="Darino M."/>
            <person name="Turjanski A."/>
            <person name="Kreff E."/>
            <person name="Dieguez M.J."/>
            <person name="Sacco F."/>
        </authorList>
    </citation>
    <scope>NUCLEOTIDE SEQUENCE [LARGE SCALE GENOMIC DNA]</scope>
    <source>
        <strain evidence="13 14">RO10H11247</strain>
    </source>
</reference>
<feature type="compositionally biased region" description="Basic and acidic residues" evidence="11">
    <location>
        <begin position="550"/>
        <end position="562"/>
    </location>
</feature>
<evidence type="ECO:0000256" key="7">
    <source>
        <dbReference type="ARBA" id="ARBA00023134"/>
    </source>
</evidence>
<dbReference type="GO" id="GO:0034511">
    <property type="term" value="F:U3 snoRNA binding"/>
    <property type="evidence" value="ECO:0007669"/>
    <property type="project" value="TreeGrafter"/>
</dbReference>
<dbReference type="InterPro" id="IPR012948">
    <property type="entry name" value="AARP2CN"/>
</dbReference>
<dbReference type="GO" id="GO:0000479">
    <property type="term" value="P:endonucleolytic cleavage of tricistronic rRNA transcript (SSU-rRNA, 5.8S rRNA, LSU-rRNA)"/>
    <property type="evidence" value="ECO:0007669"/>
    <property type="project" value="TreeGrafter"/>
</dbReference>
<keyword evidence="14" id="KW-1185">Reference proteome</keyword>
<sequence>MQFGEPQTTRRSTPPPYKATMEQQTNRPHRAPKKEKPKHEKGKNPKAFAPQSGRKAEKQARRNVEKDQAKLHVPLPDRTFGARPATKLEPSQGSSKDSAHQDNGPPPVIVAVMGPPGVGKTTLIRSLVRRYTKNTLPEIKGPVTVVAGKARRLSFVECPNDLGAMVDLAKVADLVLLMIDGSFGFEMETFEALSALSSHGLPKLMAVLTHLDLIKTPAALKDQKKRLKHRFWTEVYDGAKMFYLSGVRNGRYPDREIINLTRLASRCLFISVVKFRPLIFRNSHPYMLADRFEDLTPRETVRLTPSCDRTVAVWGYIRGIPLRPPSDNVTPKVHVPGSGVDSFFITKMMGLDDPCPLPTAESEKRRKIAEKHKLVHAPMSGGAGGAVVFDGDTVWVNTTNHFSSNKQNSEDSEFSDQASEDEHLTGEGVKMVVDLQNVKSSLGDNVKSSKIRLLGDSQKPLNTLGSSQDGSLAEDSPDAASSSDCDSNKSDSEDGSNTDFEGLDHDTSAAVESSRSNKEVRRRAAAWKTIQPGEEDVVYADSDSDLGFGSEDRVSGSEHESDVDFSDEERFEDDYDEDADDGKVQETPKWKENLPLAAARLAATKRSRCDPMKLIYDNRLEPAEVCSRLKGEAPTDLPKVKESGENELFELADRQTGPNDNSRRGDLCHFYRSAEPHELEVWGKQSRLQSIRHLFITGDRENNGAEVADHYESEGGDFEDLETGEKIVGSTPSGAVSASADPKTDLLLKKEALKRQFDREYDGSSDEEGKKDFYTEQKEEIARRMEQTIKEFENDDPQTRIAVEGYRPGAYVRIEIAGVPPELVDNFDPTFPFLLGGLLPGEDSLGFVQVRLKKHRWYPKVLKTNDPLILSVGWRRFQTVPIYSLDDGTRNRMLKYTPEHTHCLATFYGPVSNPNTGLCAFSRMGSGSTNFRISATGVVLDVDGSSRIVKKLKLTGVPYKIFKNTAFVKGMFTSSLEVAKFEGAQIRTVSGIRGQVKKALAKPEGTFRATFEDKVLMSDIIFLRAWYNVKPRMFYTPVASLLLPNKTRWQGMRLTGEVRRDQQIKTPLDVNSQYRPIVRETRRFNPLKIPKKLQSSLPFASKPKHQKPQTKPTYLQQRTVLLQPEERKTLGALQQAQAVTKARIQKRKETKAKKSKSSLRLQRCSNAERIKKIERSHEAGGRSEREKESRKEFFRLDSKRKQSDASTGSGGSGKYRSKSKRQKTS</sequence>
<dbReference type="STRING" id="27349.A0A0L6UEB0"/>
<dbReference type="InterPro" id="IPR030387">
    <property type="entry name" value="G_Bms1/Tsr1_dom"/>
</dbReference>
<feature type="compositionally biased region" description="Low complexity" evidence="11">
    <location>
        <begin position="471"/>
        <end position="485"/>
    </location>
</feature>
<feature type="compositionally biased region" description="Basic residues" evidence="11">
    <location>
        <begin position="1145"/>
        <end position="1157"/>
    </location>
</feature>
<protein>
    <recommendedName>
        <fullName evidence="12">Bms1-type G domain-containing protein</fullName>
    </recommendedName>
</protein>
<evidence type="ECO:0000256" key="4">
    <source>
        <dbReference type="ARBA" id="ARBA00022741"/>
    </source>
</evidence>
<organism evidence="13 14">
    <name type="scientific">Puccinia sorghi</name>
    <dbReference type="NCBI Taxonomy" id="27349"/>
    <lineage>
        <taxon>Eukaryota</taxon>
        <taxon>Fungi</taxon>
        <taxon>Dikarya</taxon>
        <taxon>Basidiomycota</taxon>
        <taxon>Pucciniomycotina</taxon>
        <taxon>Pucciniomycetes</taxon>
        <taxon>Pucciniales</taxon>
        <taxon>Pucciniaceae</taxon>
        <taxon>Puccinia</taxon>
    </lineage>
</organism>
<dbReference type="InterPro" id="IPR007034">
    <property type="entry name" value="BMS1_TSR1_C"/>
</dbReference>
<keyword evidence="8" id="KW-0539">Nucleus</keyword>
<feature type="compositionally biased region" description="Basic and acidic residues" evidence="11">
    <location>
        <begin position="1166"/>
        <end position="1203"/>
    </location>
</feature>
<evidence type="ECO:0000256" key="8">
    <source>
        <dbReference type="ARBA" id="ARBA00023242"/>
    </source>
</evidence>
<feature type="domain" description="Bms1-type G" evidence="12">
    <location>
        <begin position="105"/>
        <end position="270"/>
    </location>
</feature>
<comment type="caution">
    <text evidence="13">The sequence shown here is derived from an EMBL/GenBank/DDBJ whole genome shotgun (WGS) entry which is preliminary data.</text>
</comment>
<evidence type="ECO:0000256" key="5">
    <source>
        <dbReference type="ARBA" id="ARBA00022801"/>
    </source>
</evidence>
<dbReference type="VEuPathDB" id="FungiDB:VP01_687g4"/>
<gene>
    <name evidence="13" type="ORF">VP01_687g4</name>
</gene>
<evidence type="ECO:0000256" key="3">
    <source>
        <dbReference type="ARBA" id="ARBA00022553"/>
    </source>
</evidence>
<dbReference type="GO" id="GO:0005525">
    <property type="term" value="F:GTP binding"/>
    <property type="evidence" value="ECO:0007669"/>
    <property type="project" value="UniProtKB-KW"/>
</dbReference>
<keyword evidence="2" id="KW-0690">Ribosome biogenesis</keyword>
<dbReference type="SMART" id="SM01362">
    <property type="entry name" value="DUF663"/>
    <property type="match status" value="1"/>
</dbReference>
<dbReference type="PANTHER" id="PTHR12858">
    <property type="entry name" value="RIBOSOME BIOGENESIS PROTEIN"/>
    <property type="match status" value="1"/>
</dbReference>
<accession>A0A0L6UEB0</accession>
<evidence type="ECO:0000256" key="9">
    <source>
        <dbReference type="ARBA" id="ARBA00049117"/>
    </source>
</evidence>
<dbReference type="InterPro" id="IPR037875">
    <property type="entry name" value="Bms1_N"/>
</dbReference>
<dbReference type="Proteomes" id="UP000037035">
    <property type="component" value="Unassembled WGS sequence"/>
</dbReference>
<dbReference type="Pfam" id="PF04950">
    <property type="entry name" value="RIBIOP_C"/>
    <property type="match status" value="1"/>
</dbReference>
<keyword evidence="5" id="KW-0378">Hydrolase</keyword>
<feature type="compositionally biased region" description="Basic residues" evidence="11">
    <location>
        <begin position="27"/>
        <end position="41"/>
    </location>
</feature>
<feature type="compositionally biased region" description="Acidic residues" evidence="11">
    <location>
        <begin position="563"/>
        <end position="580"/>
    </location>
</feature>
<evidence type="ECO:0000256" key="11">
    <source>
        <dbReference type="SAM" id="MobiDB-lite"/>
    </source>
</evidence>
<dbReference type="GO" id="GO:0030686">
    <property type="term" value="C:90S preribosome"/>
    <property type="evidence" value="ECO:0007669"/>
    <property type="project" value="TreeGrafter"/>
</dbReference>
<comment type="similarity">
    <text evidence="10">Belongs to the TRAFAC class translation factor GTPase superfamily. Bms1-like GTPase family. BMS1 subfamily.</text>
</comment>
<evidence type="ECO:0000256" key="1">
    <source>
        <dbReference type="ARBA" id="ARBA00004604"/>
    </source>
</evidence>
<dbReference type="Gene3D" id="3.40.50.300">
    <property type="entry name" value="P-loop containing nucleotide triphosphate hydrolases"/>
    <property type="match status" value="1"/>
</dbReference>
<feature type="region of interest" description="Disordered" evidence="11">
    <location>
        <begin position="1145"/>
        <end position="1225"/>
    </location>
</feature>
<evidence type="ECO:0000259" key="12">
    <source>
        <dbReference type="PROSITE" id="PS51714"/>
    </source>
</evidence>
<dbReference type="InterPro" id="IPR003593">
    <property type="entry name" value="AAA+_ATPase"/>
</dbReference>
<dbReference type="SUPFAM" id="SSF52540">
    <property type="entry name" value="P-loop containing nucleoside triphosphate hydrolases"/>
    <property type="match status" value="1"/>
</dbReference>
<dbReference type="OrthoDB" id="10260897at2759"/>
<feature type="compositionally biased region" description="Basic residues" evidence="11">
    <location>
        <begin position="1215"/>
        <end position="1225"/>
    </location>
</feature>
<feature type="region of interest" description="Disordered" evidence="11">
    <location>
        <begin position="451"/>
        <end position="591"/>
    </location>
</feature>
<keyword evidence="4" id="KW-0547">Nucleotide-binding</keyword>
<dbReference type="FunFam" id="3.40.50.300:FF:000105">
    <property type="entry name" value="BMS1 ribosome biogenesis factor"/>
    <property type="match status" value="1"/>
</dbReference>
<dbReference type="GO" id="GO:0005654">
    <property type="term" value="C:nucleoplasm"/>
    <property type="evidence" value="ECO:0007669"/>
    <property type="project" value="UniProtKB-ARBA"/>
</dbReference>
<keyword evidence="6" id="KW-0067">ATP-binding</keyword>
<dbReference type="EMBL" id="LAVV01012249">
    <property type="protein sequence ID" value="KNZ46874.1"/>
    <property type="molecule type" value="Genomic_DNA"/>
</dbReference>
<keyword evidence="7" id="KW-0342">GTP-binding</keyword>
<keyword evidence="3" id="KW-0597">Phosphoprotein</keyword>
<evidence type="ECO:0000313" key="13">
    <source>
        <dbReference type="EMBL" id="KNZ46874.1"/>
    </source>
</evidence>
<feature type="compositionally biased region" description="Acidic residues" evidence="11">
    <location>
        <begin position="533"/>
        <end position="544"/>
    </location>
</feature>
<feature type="region of interest" description="Disordered" evidence="11">
    <location>
        <begin position="401"/>
        <end position="422"/>
    </location>
</feature>
<evidence type="ECO:0000256" key="6">
    <source>
        <dbReference type="ARBA" id="ARBA00022840"/>
    </source>
</evidence>
<evidence type="ECO:0000313" key="14">
    <source>
        <dbReference type="Proteomes" id="UP000037035"/>
    </source>
</evidence>
<name>A0A0L6UEB0_9BASI</name>
<dbReference type="GO" id="GO:0032040">
    <property type="term" value="C:small-subunit processome"/>
    <property type="evidence" value="ECO:0007669"/>
    <property type="project" value="UniProtKB-ARBA"/>
</dbReference>